<protein>
    <recommendedName>
        <fullName evidence="2">LsmAD domain-containing protein</fullName>
    </recommendedName>
</protein>
<reference evidence="3" key="1">
    <citation type="submission" date="2020-11" db="EMBL/GenBank/DDBJ databases">
        <title>Kefir isolates.</title>
        <authorList>
            <person name="Marcisauskas S."/>
            <person name="Kim Y."/>
            <person name="Blasche S."/>
        </authorList>
    </citation>
    <scope>NUCLEOTIDE SEQUENCE</scope>
    <source>
        <strain evidence="3">Olga-1</strain>
    </source>
</reference>
<evidence type="ECO:0000256" key="1">
    <source>
        <dbReference type="SAM" id="MobiDB-lite"/>
    </source>
</evidence>
<evidence type="ECO:0000313" key="3">
    <source>
        <dbReference type="EMBL" id="KAG0689206.1"/>
    </source>
</evidence>
<gene>
    <name evidence="3" type="ORF">C6P40_005436</name>
</gene>
<feature type="domain" description="LsmAD" evidence="2">
    <location>
        <begin position="57"/>
        <end position="129"/>
    </location>
</feature>
<dbReference type="EMBL" id="PUHW01000095">
    <property type="protein sequence ID" value="KAG0689206.1"/>
    <property type="molecule type" value="Genomic_DNA"/>
</dbReference>
<accession>A0A9P7BFR3</accession>
<dbReference type="GO" id="GO:0003729">
    <property type="term" value="F:mRNA binding"/>
    <property type="evidence" value="ECO:0007669"/>
    <property type="project" value="TreeGrafter"/>
</dbReference>
<feature type="compositionally biased region" description="Low complexity" evidence="1">
    <location>
        <begin position="346"/>
        <end position="362"/>
    </location>
</feature>
<feature type="compositionally biased region" description="Low complexity" evidence="1">
    <location>
        <begin position="147"/>
        <end position="167"/>
    </location>
</feature>
<evidence type="ECO:0000313" key="4">
    <source>
        <dbReference type="Proteomes" id="UP000697127"/>
    </source>
</evidence>
<dbReference type="InterPro" id="IPR045117">
    <property type="entry name" value="ATXN2-like"/>
</dbReference>
<feature type="compositionally biased region" description="Basic residues" evidence="1">
    <location>
        <begin position="336"/>
        <end position="345"/>
    </location>
</feature>
<dbReference type="GO" id="GO:0034063">
    <property type="term" value="P:stress granule assembly"/>
    <property type="evidence" value="ECO:0007669"/>
    <property type="project" value="TreeGrafter"/>
</dbReference>
<feature type="compositionally biased region" description="Low complexity" evidence="1">
    <location>
        <begin position="395"/>
        <end position="420"/>
    </location>
</feature>
<keyword evidence="4" id="KW-1185">Reference proteome</keyword>
<dbReference type="PANTHER" id="PTHR12854:SF7">
    <property type="entry name" value="ATAXIN-2 HOMOLOG"/>
    <property type="match status" value="1"/>
</dbReference>
<dbReference type="SMART" id="SM01272">
    <property type="entry name" value="LsmAD"/>
    <property type="match status" value="1"/>
</dbReference>
<feature type="compositionally biased region" description="Low complexity" evidence="1">
    <location>
        <begin position="303"/>
        <end position="335"/>
    </location>
</feature>
<dbReference type="PANTHER" id="PTHR12854">
    <property type="entry name" value="ATAXIN 2-RELATED"/>
    <property type="match status" value="1"/>
</dbReference>
<dbReference type="Pfam" id="PF06741">
    <property type="entry name" value="LsmAD"/>
    <property type="match status" value="1"/>
</dbReference>
<comment type="caution">
    <text evidence="3">The sequence shown here is derived from an EMBL/GenBank/DDBJ whole genome shotgun (WGS) entry which is preliminary data.</text>
</comment>
<dbReference type="InterPro" id="IPR009604">
    <property type="entry name" value="LsmAD_domain"/>
</dbReference>
<name>A0A9P7BFR3_9ASCO</name>
<feature type="compositionally biased region" description="Low complexity" evidence="1">
    <location>
        <begin position="253"/>
        <end position="262"/>
    </location>
</feature>
<feature type="compositionally biased region" description="Polar residues" evidence="1">
    <location>
        <begin position="178"/>
        <end position="189"/>
    </location>
</feature>
<feature type="region of interest" description="Disordered" evidence="1">
    <location>
        <begin position="126"/>
        <end position="362"/>
    </location>
</feature>
<feature type="non-terminal residue" evidence="3">
    <location>
        <position position="566"/>
    </location>
</feature>
<proteinExistence type="predicted"/>
<sequence>TNKTGFKTDAAISNRTFKERNLEAWKPDKDIPEMVSLEDSRNDNGTWDQFAVNKEKFKIEAEFNEDEYTVKLDTTNPQYKERMKFAEKMAKDIESQSANGNLHLAEERGAIVDAEDIDEEDKYSGVLRENAKSEKKLMNMLKADTPVSSSVSSKVSIPSTSSSSYVSPNQRSVKKESSFVSTATSTIGNQPVTSSTTQSTSTSLSNVSTQTSTSNSTSNSTPTPTPTPSVSSIKLPEKPTTAPQSKEMKKSSSESVSPTVKKIVPNKQTDSSSTKEQTSNLSPTSFTAVPVQSAISTTGGGNSQKVRSQQPPPSSSSSLLSSSEQQQQQQQQPITNHHHQQHQHQQHAQNMQQSPQFQQQILSHQQPIMRTPQLNYIPRNNYVNQQQYQQQMNYRNNNYHPNNNNNMNNQFNQNHNNNNNQRKKSSSQFVLSHGPCEKSVTGLILKDKFNILLSAKSEYKSKNTENKSIIPMLPAFYTDPNWPSTSDETYVSIFMKENKTHIQIQQPVFMQHPQSYPIHVNQGYIGGYQIQPTPYYYQVPQYSVYTPPLPFVGNMQSMDKGYPKYG</sequence>
<organism evidence="3 4">
    <name type="scientific">Pichia californica</name>
    <dbReference type="NCBI Taxonomy" id="460514"/>
    <lineage>
        <taxon>Eukaryota</taxon>
        <taxon>Fungi</taxon>
        <taxon>Dikarya</taxon>
        <taxon>Ascomycota</taxon>
        <taxon>Saccharomycotina</taxon>
        <taxon>Pichiomycetes</taxon>
        <taxon>Pichiales</taxon>
        <taxon>Pichiaceae</taxon>
        <taxon>Pichia</taxon>
    </lineage>
</organism>
<evidence type="ECO:0000259" key="2">
    <source>
        <dbReference type="SMART" id="SM01272"/>
    </source>
</evidence>
<feature type="compositionally biased region" description="Polar residues" evidence="1">
    <location>
        <begin position="266"/>
        <end position="287"/>
    </location>
</feature>
<feature type="compositionally biased region" description="Low complexity" evidence="1">
    <location>
        <begin position="190"/>
        <end position="232"/>
    </location>
</feature>
<dbReference type="GO" id="GO:0010494">
    <property type="term" value="C:cytoplasmic stress granule"/>
    <property type="evidence" value="ECO:0007669"/>
    <property type="project" value="TreeGrafter"/>
</dbReference>
<feature type="region of interest" description="Disordered" evidence="1">
    <location>
        <begin position="395"/>
        <end position="432"/>
    </location>
</feature>
<dbReference type="Proteomes" id="UP000697127">
    <property type="component" value="Unassembled WGS sequence"/>
</dbReference>
<dbReference type="AlphaFoldDB" id="A0A9P7BFR3"/>